<dbReference type="EMBL" id="JBHSKX010000002">
    <property type="protein sequence ID" value="MFC5367719.1"/>
    <property type="molecule type" value="Genomic_DNA"/>
</dbReference>
<proteinExistence type="predicted"/>
<evidence type="ECO:0000313" key="2">
    <source>
        <dbReference type="EMBL" id="MFC5367719.1"/>
    </source>
</evidence>
<comment type="caution">
    <text evidence="2">The sequence shown here is derived from an EMBL/GenBank/DDBJ whole genome shotgun (WGS) entry which is preliminary data.</text>
</comment>
<dbReference type="RefSeq" id="WP_227229965.1">
    <property type="nucleotide sequence ID" value="NZ_JAJCVJ010000002.1"/>
</dbReference>
<accession>A0ABD5RCJ6</accession>
<feature type="transmembrane region" description="Helical" evidence="1">
    <location>
        <begin position="175"/>
        <end position="196"/>
    </location>
</feature>
<evidence type="ECO:0008006" key="4">
    <source>
        <dbReference type="Google" id="ProtNLM"/>
    </source>
</evidence>
<protein>
    <recommendedName>
        <fullName evidence="4">DUF1772 domain-containing protein</fullName>
    </recommendedName>
</protein>
<name>A0ABD5RCJ6_9EURY</name>
<evidence type="ECO:0000256" key="1">
    <source>
        <dbReference type="SAM" id="Phobius"/>
    </source>
</evidence>
<reference evidence="2 3" key="1">
    <citation type="journal article" date="2019" name="Int. J. Syst. Evol. Microbiol.">
        <title>The Global Catalogue of Microorganisms (GCM) 10K type strain sequencing project: providing services to taxonomists for standard genome sequencing and annotation.</title>
        <authorList>
            <consortium name="The Broad Institute Genomics Platform"/>
            <consortium name="The Broad Institute Genome Sequencing Center for Infectious Disease"/>
            <person name="Wu L."/>
            <person name="Ma J."/>
        </authorList>
    </citation>
    <scope>NUCLEOTIDE SEQUENCE [LARGE SCALE GENOMIC DNA]</scope>
    <source>
        <strain evidence="2 3">CGMCC 1.12237</strain>
    </source>
</reference>
<gene>
    <name evidence="2" type="ORF">ACFPJ5_12320</name>
</gene>
<keyword evidence="3" id="KW-1185">Reference proteome</keyword>
<feature type="transmembrane region" description="Helical" evidence="1">
    <location>
        <begin position="101"/>
        <end position="119"/>
    </location>
</feature>
<feature type="transmembrane region" description="Helical" evidence="1">
    <location>
        <begin position="125"/>
        <end position="147"/>
    </location>
</feature>
<sequence>MATVSRPDTHREELSLVLDAADRRFAGVAVAVTLGAPLLAYLSGVASLLFYVHVALGAFWFGMDFFFKFVLGPSLEAAPDEAAGAVNAALVPKLLVVAEPLSLGVVASGIALAELFGYWADPTIWLWAALGISALLLAVGFGPLHLLTTKLSAELSLPDPDPERVESLLGRTMQWGLLQTVLLLAVVATMVGIRGLL</sequence>
<evidence type="ECO:0000313" key="3">
    <source>
        <dbReference type="Proteomes" id="UP001596201"/>
    </source>
</evidence>
<dbReference type="Proteomes" id="UP001596201">
    <property type="component" value="Unassembled WGS sequence"/>
</dbReference>
<organism evidence="2 3">
    <name type="scientific">Salinirubrum litoreum</name>
    <dbReference type="NCBI Taxonomy" id="1126234"/>
    <lineage>
        <taxon>Archaea</taxon>
        <taxon>Methanobacteriati</taxon>
        <taxon>Methanobacteriota</taxon>
        <taxon>Stenosarchaea group</taxon>
        <taxon>Halobacteria</taxon>
        <taxon>Halobacteriales</taxon>
        <taxon>Haloferacaceae</taxon>
        <taxon>Salinirubrum</taxon>
    </lineage>
</organism>
<keyword evidence="1" id="KW-0812">Transmembrane</keyword>
<dbReference type="AlphaFoldDB" id="A0ABD5RCJ6"/>
<keyword evidence="1" id="KW-0472">Membrane</keyword>
<feature type="transmembrane region" description="Helical" evidence="1">
    <location>
        <begin position="48"/>
        <end position="67"/>
    </location>
</feature>
<keyword evidence="1" id="KW-1133">Transmembrane helix</keyword>